<feature type="region of interest" description="Disordered" evidence="1">
    <location>
        <begin position="1"/>
        <end position="52"/>
    </location>
</feature>
<dbReference type="EMBL" id="BARS01025373">
    <property type="protein sequence ID" value="GAG03409.1"/>
    <property type="molecule type" value="Genomic_DNA"/>
</dbReference>
<organism evidence="2">
    <name type="scientific">marine sediment metagenome</name>
    <dbReference type="NCBI Taxonomy" id="412755"/>
    <lineage>
        <taxon>unclassified sequences</taxon>
        <taxon>metagenomes</taxon>
        <taxon>ecological metagenomes</taxon>
    </lineage>
</organism>
<name>X0UC84_9ZZZZ</name>
<gene>
    <name evidence="2" type="ORF">S01H1_40113</name>
</gene>
<dbReference type="AlphaFoldDB" id="X0UC84"/>
<reference evidence="2" key="1">
    <citation type="journal article" date="2014" name="Front. Microbiol.">
        <title>High frequency of phylogenetically diverse reductive dehalogenase-homologous genes in deep subseafloor sedimentary metagenomes.</title>
        <authorList>
            <person name="Kawai M."/>
            <person name="Futagami T."/>
            <person name="Toyoda A."/>
            <person name="Takaki Y."/>
            <person name="Nishi S."/>
            <person name="Hori S."/>
            <person name="Arai W."/>
            <person name="Tsubouchi T."/>
            <person name="Morono Y."/>
            <person name="Uchiyama I."/>
            <person name="Ito T."/>
            <person name="Fujiyama A."/>
            <person name="Inagaki F."/>
            <person name="Takami H."/>
        </authorList>
    </citation>
    <scope>NUCLEOTIDE SEQUENCE</scope>
    <source>
        <strain evidence="2">Expedition CK06-06</strain>
    </source>
</reference>
<evidence type="ECO:0000256" key="1">
    <source>
        <dbReference type="SAM" id="MobiDB-lite"/>
    </source>
</evidence>
<sequence>MEDIEAAPQDELIKMSEESEVEETGALEQVVIPRSPDTEHLFDEDDTESDGVIILSPSSPEEAPLGEEPLDPYVWWNWSGSFSIPDGPSGSWVGIDCNTPTSIPYGYSVTYVRVHHKITHTWIGDLEVKVYNASGHTWMVRDNEGGDAD</sequence>
<protein>
    <submittedName>
        <fullName evidence="2">Uncharacterized protein</fullName>
    </submittedName>
</protein>
<feature type="non-terminal residue" evidence="2">
    <location>
        <position position="149"/>
    </location>
</feature>
<evidence type="ECO:0000313" key="2">
    <source>
        <dbReference type="EMBL" id="GAG03409.1"/>
    </source>
</evidence>
<accession>X0UC84</accession>
<proteinExistence type="predicted"/>
<comment type="caution">
    <text evidence="2">The sequence shown here is derived from an EMBL/GenBank/DDBJ whole genome shotgun (WGS) entry which is preliminary data.</text>
</comment>